<dbReference type="Proteomes" id="UP000596145">
    <property type="component" value="Chromosome"/>
</dbReference>
<reference evidence="4 5" key="1">
    <citation type="submission" date="2020-12" db="EMBL/GenBank/DDBJ databases">
        <title>FDA dAtabase for Regulatory Grade micrObial Sequences (FDA-ARGOS): Supporting development and validation of Infectious Disease Dx tests.</title>
        <authorList>
            <person name="Sproer C."/>
            <person name="Gronow S."/>
            <person name="Severitt S."/>
            <person name="Schroder I."/>
            <person name="Tallon L."/>
            <person name="Sadzewicz L."/>
            <person name="Zhao X."/>
            <person name="Boylan J."/>
            <person name="Ott S."/>
            <person name="Bowen H."/>
            <person name="Vavikolanu K."/>
            <person name="Mehta A."/>
            <person name="Aluvathingal J."/>
            <person name="Nadendla S."/>
            <person name="Lowell S."/>
            <person name="Myers T."/>
            <person name="Yan Y."/>
            <person name="Sichtig H."/>
        </authorList>
    </citation>
    <scope>NUCLEOTIDE SEQUENCE [LARGE SCALE GENOMIC DNA]</scope>
    <source>
        <strain evidence="4 5">FDAARGOS_1053</strain>
    </source>
</reference>
<feature type="region of interest" description="Disordered" evidence="3">
    <location>
        <begin position="234"/>
        <end position="294"/>
    </location>
</feature>
<dbReference type="OrthoDB" id="3542619at2"/>
<dbReference type="InterPro" id="IPR007157">
    <property type="entry name" value="PspA_VIPP1"/>
</dbReference>
<accession>A0A7T4JVH1</accession>
<sequence length="294" mass="32288">MANPFKKGWKYLTSSLDKKIEDNADPEVQINQAAEETKKQAAEIQEQAAKIVGDKKALELKLNRLLKDQQYLQEKTKTALQVADQAQAEGNAERAAKYTSSAEICASQLVAVENQINETKVMYEQAVVAADQATAQAKKSQANYHQQMSSIDQLRGQARQVKMQETAARANDQIGSIDRDPSVPTLDQVRDKIERRYADALGAQELTQNAVTSQMSEITSSGTDMKANARLAEIRAAMQEENKQEAIASEPAEKPAEKPAETPQETPAEEPVEKPAEKPEEKPAATPADAPEKK</sequence>
<gene>
    <name evidence="4" type="ORF">I6I10_02985</name>
</gene>
<feature type="compositionally biased region" description="Basic and acidic residues" evidence="3">
    <location>
        <begin position="251"/>
        <end position="260"/>
    </location>
</feature>
<evidence type="ECO:0000256" key="1">
    <source>
        <dbReference type="ARBA" id="ARBA00043985"/>
    </source>
</evidence>
<organism evidence="4 5">
    <name type="scientific">Corynebacterium glucuronolyticum</name>
    <dbReference type="NCBI Taxonomy" id="39791"/>
    <lineage>
        <taxon>Bacteria</taxon>
        <taxon>Bacillati</taxon>
        <taxon>Actinomycetota</taxon>
        <taxon>Actinomycetes</taxon>
        <taxon>Mycobacteriales</taxon>
        <taxon>Corynebacteriaceae</taxon>
        <taxon>Corynebacterium</taxon>
    </lineage>
</organism>
<evidence type="ECO:0000256" key="2">
    <source>
        <dbReference type="SAM" id="Coils"/>
    </source>
</evidence>
<dbReference type="RefSeq" id="WP_084036442.1">
    <property type="nucleotide sequence ID" value="NZ_CP066007.1"/>
</dbReference>
<proteinExistence type="inferred from homology"/>
<evidence type="ECO:0000313" key="5">
    <source>
        <dbReference type="Proteomes" id="UP000596145"/>
    </source>
</evidence>
<comment type="similarity">
    <text evidence="1">Belongs to the PspA/Vipp/IM30 family.</text>
</comment>
<keyword evidence="2" id="KW-0175">Coiled coil</keyword>
<protein>
    <submittedName>
        <fullName evidence="4">PspA/IM30 family protein</fullName>
    </submittedName>
</protein>
<dbReference type="AlphaFoldDB" id="A0A7T4JVH1"/>
<evidence type="ECO:0000256" key="3">
    <source>
        <dbReference type="SAM" id="MobiDB-lite"/>
    </source>
</evidence>
<dbReference type="GeneID" id="92761320"/>
<feature type="coiled-coil region" evidence="2">
    <location>
        <begin position="27"/>
        <end position="75"/>
    </location>
</feature>
<dbReference type="Pfam" id="PF04012">
    <property type="entry name" value="PspA_IM30"/>
    <property type="match status" value="1"/>
</dbReference>
<dbReference type="EMBL" id="CP066007">
    <property type="protein sequence ID" value="QQB46908.1"/>
    <property type="molecule type" value="Genomic_DNA"/>
</dbReference>
<name>A0A7T4JVH1_9CORY</name>
<evidence type="ECO:0000313" key="4">
    <source>
        <dbReference type="EMBL" id="QQB46908.1"/>
    </source>
</evidence>
<feature type="compositionally biased region" description="Basic and acidic residues" evidence="3">
    <location>
        <begin position="271"/>
        <end position="283"/>
    </location>
</feature>
<feature type="compositionally biased region" description="Low complexity" evidence="3">
    <location>
        <begin position="284"/>
        <end position="294"/>
    </location>
</feature>